<dbReference type="AlphaFoldDB" id="A0A8J2TVG2"/>
<dbReference type="InterPro" id="IPR014757">
    <property type="entry name" value="Tscrpt_reg_IclR_C"/>
</dbReference>
<keyword evidence="7" id="KW-1185">Reference proteome</keyword>
<evidence type="ECO:0000313" key="7">
    <source>
        <dbReference type="Proteomes" id="UP000616114"/>
    </source>
</evidence>
<evidence type="ECO:0000313" key="6">
    <source>
        <dbReference type="EMBL" id="GGA04014.1"/>
    </source>
</evidence>
<dbReference type="InterPro" id="IPR005471">
    <property type="entry name" value="Tscrpt_reg_IclR_N"/>
</dbReference>
<evidence type="ECO:0000259" key="5">
    <source>
        <dbReference type="PROSITE" id="PS51078"/>
    </source>
</evidence>
<dbReference type="Gene3D" id="1.10.10.10">
    <property type="entry name" value="Winged helix-like DNA-binding domain superfamily/Winged helix DNA-binding domain"/>
    <property type="match status" value="1"/>
</dbReference>
<dbReference type="PROSITE" id="PS51077">
    <property type="entry name" value="HTH_ICLR"/>
    <property type="match status" value="1"/>
</dbReference>
<dbReference type="InterPro" id="IPR029016">
    <property type="entry name" value="GAF-like_dom_sf"/>
</dbReference>
<feature type="domain" description="HTH iclR-type" evidence="4">
    <location>
        <begin position="5"/>
        <end position="66"/>
    </location>
</feature>
<dbReference type="RefSeq" id="WP_188549185.1">
    <property type="nucleotide sequence ID" value="NZ_BMFY01000001.1"/>
</dbReference>
<reference evidence="6" key="2">
    <citation type="submission" date="2020-09" db="EMBL/GenBank/DDBJ databases">
        <authorList>
            <person name="Sun Q."/>
            <person name="Zhou Y."/>
        </authorList>
    </citation>
    <scope>NUCLEOTIDE SEQUENCE</scope>
    <source>
        <strain evidence="6">CGMCC 1.12785</strain>
    </source>
</reference>
<accession>A0A8J2TVG2</accession>
<protein>
    <submittedName>
        <fullName evidence="6">IclR family transcriptional regulator</fullName>
    </submittedName>
</protein>
<dbReference type="Pfam" id="PF01614">
    <property type="entry name" value="IclR_C"/>
    <property type="match status" value="1"/>
</dbReference>
<dbReference type="PANTHER" id="PTHR30136:SF35">
    <property type="entry name" value="HTH-TYPE TRANSCRIPTIONAL REGULATOR RV1719"/>
    <property type="match status" value="1"/>
</dbReference>
<dbReference type="GO" id="GO:0003700">
    <property type="term" value="F:DNA-binding transcription factor activity"/>
    <property type="evidence" value="ECO:0007669"/>
    <property type="project" value="TreeGrafter"/>
</dbReference>
<dbReference type="EMBL" id="BMFY01000001">
    <property type="protein sequence ID" value="GGA04014.1"/>
    <property type="molecule type" value="Genomic_DNA"/>
</dbReference>
<evidence type="ECO:0000256" key="2">
    <source>
        <dbReference type="ARBA" id="ARBA00023125"/>
    </source>
</evidence>
<organism evidence="6 7">
    <name type="scientific">Sediminivirga luteola</name>
    <dbReference type="NCBI Taxonomy" id="1774748"/>
    <lineage>
        <taxon>Bacteria</taxon>
        <taxon>Bacillati</taxon>
        <taxon>Actinomycetota</taxon>
        <taxon>Actinomycetes</taxon>
        <taxon>Micrococcales</taxon>
        <taxon>Brevibacteriaceae</taxon>
        <taxon>Sediminivirga</taxon>
    </lineage>
</organism>
<keyword evidence="2" id="KW-0238">DNA-binding</keyword>
<comment type="caution">
    <text evidence="6">The sequence shown here is derived from an EMBL/GenBank/DDBJ whole genome shotgun (WGS) entry which is preliminary data.</text>
</comment>
<dbReference type="GO" id="GO:0003677">
    <property type="term" value="F:DNA binding"/>
    <property type="evidence" value="ECO:0007669"/>
    <property type="project" value="UniProtKB-KW"/>
</dbReference>
<dbReference type="Proteomes" id="UP000616114">
    <property type="component" value="Unassembled WGS sequence"/>
</dbReference>
<name>A0A8J2TVG2_9MICO</name>
<dbReference type="GO" id="GO:0045892">
    <property type="term" value="P:negative regulation of DNA-templated transcription"/>
    <property type="evidence" value="ECO:0007669"/>
    <property type="project" value="TreeGrafter"/>
</dbReference>
<keyword evidence="1" id="KW-0805">Transcription regulation</keyword>
<evidence type="ECO:0000256" key="1">
    <source>
        <dbReference type="ARBA" id="ARBA00023015"/>
    </source>
</evidence>
<dbReference type="SUPFAM" id="SSF46785">
    <property type="entry name" value="Winged helix' DNA-binding domain"/>
    <property type="match status" value="1"/>
</dbReference>
<sequence>MTHEHRTVHRIVGVLEAVARADGRPVSLSALTNQLETPKSTVHGFARGLVAEGYLEETPQGYVLGNGLHAVLGPAESSVVLLLKDVCEEIAVRTGETVTIVVRVADSVIYVHTTPSVYEVCYVPKLRVRRPLLPTSGGKLFLALAPRQSDATIAERFPAEVMDAYLAEREAIVASGVAYNRGETVPEVGAAAVGARIEGKIAAALSIAGPGPRVNDKLEYFGEIALTTLADAGLA</sequence>
<evidence type="ECO:0000256" key="3">
    <source>
        <dbReference type="ARBA" id="ARBA00023163"/>
    </source>
</evidence>
<dbReference type="SUPFAM" id="SSF55781">
    <property type="entry name" value="GAF domain-like"/>
    <property type="match status" value="1"/>
</dbReference>
<dbReference type="Pfam" id="PF09339">
    <property type="entry name" value="HTH_IclR"/>
    <property type="match status" value="1"/>
</dbReference>
<keyword evidence="3" id="KW-0804">Transcription</keyword>
<dbReference type="PANTHER" id="PTHR30136">
    <property type="entry name" value="HELIX-TURN-HELIX TRANSCRIPTIONAL REGULATOR, ICLR FAMILY"/>
    <property type="match status" value="1"/>
</dbReference>
<dbReference type="InterPro" id="IPR036390">
    <property type="entry name" value="WH_DNA-bd_sf"/>
</dbReference>
<dbReference type="InterPro" id="IPR036388">
    <property type="entry name" value="WH-like_DNA-bd_sf"/>
</dbReference>
<proteinExistence type="predicted"/>
<evidence type="ECO:0000259" key="4">
    <source>
        <dbReference type="PROSITE" id="PS51077"/>
    </source>
</evidence>
<feature type="domain" description="IclR-ED" evidence="5">
    <location>
        <begin position="60"/>
        <end position="235"/>
    </location>
</feature>
<dbReference type="Gene3D" id="3.30.450.40">
    <property type="match status" value="1"/>
</dbReference>
<dbReference type="PROSITE" id="PS51078">
    <property type="entry name" value="ICLR_ED"/>
    <property type="match status" value="1"/>
</dbReference>
<gene>
    <name evidence="6" type="ORF">GCM10011333_03510</name>
</gene>
<dbReference type="InterPro" id="IPR050707">
    <property type="entry name" value="HTH_MetabolicPath_Reg"/>
</dbReference>
<reference evidence="6" key="1">
    <citation type="journal article" date="2014" name="Int. J. Syst. Evol. Microbiol.">
        <title>Complete genome sequence of Corynebacterium casei LMG S-19264T (=DSM 44701T), isolated from a smear-ripened cheese.</title>
        <authorList>
            <consortium name="US DOE Joint Genome Institute (JGI-PGF)"/>
            <person name="Walter F."/>
            <person name="Albersmeier A."/>
            <person name="Kalinowski J."/>
            <person name="Ruckert C."/>
        </authorList>
    </citation>
    <scope>NUCLEOTIDE SEQUENCE</scope>
    <source>
        <strain evidence="6">CGMCC 1.12785</strain>
    </source>
</reference>